<dbReference type="Proteomes" id="UP000051862">
    <property type="component" value="Unassembled WGS sequence"/>
</dbReference>
<evidence type="ECO:0000313" key="6">
    <source>
        <dbReference type="Proteomes" id="UP000182125"/>
    </source>
</evidence>
<evidence type="ECO:0000313" key="7">
    <source>
        <dbReference type="Proteomes" id="UP000250136"/>
    </source>
</evidence>
<dbReference type="GeneID" id="33334821"/>
<dbReference type="PATRIC" id="fig|277988.4.peg.279"/>
<dbReference type="Proteomes" id="UP000250136">
    <property type="component" value="Chromosome"/>
</dbReference>
<evidence type="ECO:0000256" key="1">
    <source>
        <dbReference type="SAM" id="Phobius"/>
    </source>
</evidence>
<sequence length="129" mass="14066">MNPAGILGLLGVVLYFVAILVIDFLRVHPSPNECNSKGCAKTGMNYGLSLIGIAIVAFTLIAPMFLFPNTKVSSGFMDSMFLAFSIVSTGLILYGIYTWKSYREVHKELLLQEAIAKGVEIGMKKAKET</sequence>
<keyword evidence="1" id="KW-0812">Transmembrane</keyword>
<reference evidence="3 5" key="1">
    <citation type="submission" date="2015-08" db="EMBL/GenBank/DDBJ databases">
        <title>Thermococcus thioreducens DSM 14981 genome sequencing.</title>
        <authorList>
            <person name="Hong S.-J."/>
            <person name="Kim M.-C."/>
            <person name="Shin J.-H."/>
        </authorList>
    </citation>
    <scope>NUCLEOTIDE SEQUENCE [LARGE SCALE GENOMIC DNA]</scope>
    <source>
        <strain evidence="3 5">DSM 14981</strain>
    </source>
</reference>
<dbReference type="EMBL" id="CP015105">
    <property type="protein sequence ID" value="ASJ13249.1"/>
    <property type="molecule type" value="Genomic_DNA"/>
</dbReference>
<reference evidence="2 7" key="2">
    <citation type="submission" date="2016-04" db="EMBL/GenBank/DDBJ databases">
        <title>Complete genome sequence of Thermococcus thioreducens type strain OGL-20P.</title>
        <authorList>
            <person name="Oger P.M."/>
        </authorList>
    </citation>
    <scope>NUCLEOTIDE SEQUENCE [LARGE SCALE GENOMIC DNA]</scope>
    <source>
        <strain evidence="2 7">OGL-20P</strain>
    </source>
</reference>
<feature type="transmembrane region" description="Helical" evidence="1">
    <location>
        <begin position="6"/>
        <end position="25"/>
    </location>
</feature>
<feature type="transmembrane region" description="Helical" evidence="1">
    <location>
        <begin position="79"/>
        <end position="97"/>
    </location>
</feature>
<proteinExistence type="predicted"/>
<protein>
    <submittedName>
        <fullName evidence="3">Uncharacterized protein</fullName>
    </submittedName>
</protein>
<dbReference type="KEGG" id="ttd:A3L14_10305"/>
<name>A0A0Q2URU4_9EURY</name>
<dbReference type="STRING" id="277988.SAMN05216170_2163"/>
<accession>A0A0Q2URU4</accession>
<keyword evidence="1" id="KW-1133">Transmembrane helix</keyword>
<dbReference type="Proteomes" id="UP000182125">
    <property type="component" value="Unassembled WGS sequence"/>
</dbReference>
<keyword evidence="7" id="KW-1185">Reference proteome</keyword>
<dbReference type="EMBL" id="LIXN01000002">
    <property type="protein sequence ID" value="KQH83336.1"/>
    <property type="molecule type" value="Genomic_DNA"/>
</dbReference>
<feature type="transmembrane region" description="Helical" evidence="1">
    <location>
        <begin position="46"/>
        <end position="67"/>
    </location>
</feature>
<evidence type="ECO:0000313" key="2">
    <source>
        <dbReference type="EMBL" id="ASJ13249.1"/>
    </source>
</evidence>
<keyword evidence="1" id="KW-0472">Membrane</keyword>
<evidence type="ECO:0000313" key="5">
    <source>
        <dbReference type="Proteomes" id="UP000051862"/>
    </source>
</evidence>
<evidence type="ECO:0000313" key="3">
    <source>
        <dbReference type="EMBL" id="KQH83336.1"/>
    </source>
</evidence>
<gene>
    <name evidence="2" type="ORF">A3L14_10305</name>
    <name evidence="3" type="ORF">AMR53_01305</name>
    <name evidence="4" type="ORF">SAMN05216170_2163</name>
</gene>
<reference evidence="4 6" key="3">
    <citation type="submission" date="2016-10" db="EMBL/GenBank/DDBJ databases">
        <authorList>
            <person name="de Groot N.N."/>
        </authorList>
    </citation>
    <scope>NUCLEOTIDE SEQUENCE [LARGE SCALE GENOMIC DNA]</scope>
    <source>
        <strain evidence="4 6">OGL-20</strain>
    </source>
</reference>
<organism evidence="3 5">
    <name type="scientific">Thermococcus thioreducens</name>
    <dbReference type="NCBI Taxonomy" id="277988"/>
    <lineage>
        <taxon>Archaea</taxon>
        <taxon>Methanobacteriati</taxon>
        <taxon>Methanobacteriota</taxon>
        <taxon>Thermococci</taxon>
        <taxon>Thermococcales</taxon>
        <taxon>Thermococcaceae</taxon>
        <taxon>Thermococcus</taxon>
    </lineage>
</organism>
<evidence type="ECO:0000313" key="4">
    <source>
        <dbReference type="EMBL" id="SEW21536.1"/>
    </source>
</evidence>
<dbReference type="RefSeq" id="WP_055428545.1">
    <property type="nucleotide sequence ID" value="NZ_CP015105.1"/>
</dbReference>
<dbReference type="EMBL" id="FOIW01000003">
    <property type="protein sequence ID" value="SEW21536.1"/>
    <property type="molecule type" value="Genomic_DNA"/>
</dbReference>
<dbReference type="OrthoDB" id="102666at2157"/>
<dbReference type="AlphaFoldDB" id="A0A0Q2URU4"/>